<comment type="caution">
    <text evidence="1">The sequence shown here is derived from an EMBL/GenBank/DDBJ whole genome shotgun (WGS) entry which is preliminary data.</text>
</comment>
<proteinExistence type="predicted"/>
<accession>A0A645G7T0</accession>
<organism evidence="1">
    <name type="scientific">bioreactor metagenome</name>
    <dbReference type="NCBI Taxonomy" id="1076179"/>
    <lineage>
        <taxon>unclassified sequences</taxon>
        <taxon>metagenomes</taxon>
        <taxon>ecological metagenomes</taxon>
    </lineage>
</organism>
<reference evidence="1" key="1">
    <citation type="submission" date="2019-08" db="EMBL/GenBank/DDBJ databases">
        <authorList>
            <person name="Kucharzyk K."/>
            <person name="Murdoch R.W."/>
            <person name="Higgins S."/>
            <person name="Loffler F."/>
        </authorList>
    </citation>
    <scope>NUCLEOTIDE SEQUENCE</scope>
</reference>
<dbReference type="Gene3D" id="3.30.360.10">
    <property type="entry name" value="Dihydrodipicolinate Reductase, domain 2"/>
    <property type="match status" value="1"/>
</dbReference>
<name>A0A645G7T0_9ZZZZ</name>
<sequence length="166" mass="18664">MISVDTSLEARKRALRETRYGVCAFHSDNTVANHQVVNLEYEDRITVSFVLSGFNTVETREIRLMGTKGDIFANMEENYIRVRTFGSKEDRVIRPAVYGGSHSGGDVLLMQDVVTRLQNNDMHQARTQASLSLESHLIAFAAEHARASDTVVQLEDFTRSISNQRG</sequence>
<protein>
    <recommendedName>
        <fullName evidence="2">Gfo/Idh/MocA-like oxidoreductase C-terminal domain-containing protein</fullName>
    </recommendedName>
</protein>
<gene>
    <name evidence="1" type="ORF">SDC9_170068</name>
</gene>
<dbReference type="AlphaFoldDB" id="A0A645G7T0"/>
<evidence type="ECO:0008006" key="2">
    <source>
        <dbReference type="Google" id="ProtNLM"/>
    </source>
</evidence>
<evidence type="ECO:0000313" key="1">
    <source>
        <dbReference type="EMBL" id="MPN22685.1"/>
    </source>
</evidence>
<dbReference type="EMBL" id="VSSQ01070973">
    <property type="protein sequence ID" value="MPN22685.1"/>
    <property type="molecule type" value="Genomic_DNA"/>
</dbReference>